<name>A0ABQ1H2I8_9SPHN</name>
<dbReference type="Proteomes" id="UP000618591">
    <property type="component" value="Unassembled WGS sequence"/>
</dbReference>
<evidence type="ECO:0000313" key="1">
    <source>
        <dbReference type="EMBL" id="GGA56489.1"/>
    </source>
</evidence>
<comment type="caution">
    <text evidence="1">The sequence shown here is derived from an EMBL/GenBank/DDBJ whole genome shotgun (WGS) entry which is preliminary data.</text>
</comment>
<dbReference type="EMBL" id="BMDW01000020">
    <property type="protein sequence ID" value="GGA56489.1"/>
    <property type="molecule type" value="Genomic_DNA"/>
</dbReference>
<sequence length="126" mass="14190">MVEGAGYVRDDRICRRVRVFQNALRRNVHDAKAILRDEGIARCIALWPVGAAMRFAIDLGNRFEGRAVEIHNVRADRMLTAELEASLLAAQALPQERFGQAQIAAEFARGRDFRTEHLPHAPSTVR</sequence>
<reference evidence="2" key="1">
    <citation type="journal article" date="2019" name="Int. J. Syst. Evol. Microbiol.">
        <title>The Global Catalogue of Microorganisms (GCM) 10K type strain sequencing project: providing services to taxonomists for standard genome sequencing and annotation.</title>
        <authorList>
            <consortium name="The Broad Institute Genomics Platform"/>
            <consortium name="The Broad Institute Genome Sequencing Center for Infectious Disease"/>
            <person name="Wu L."/>
            <person name="Ma J."/>
        </authorList>
    </citation>
    <scope>NUCLEOTIDE SEQUENCE [LARGE SCALE GENOMIC DNA]</scope>
    <source>
        <strain evidence="2">CGMCC 1.10106</strain>
    </source>
</reference>
<gene>
    <name evidence="1" type="ORF">GCM10011395_28650</name>
</gene>
<protein>
    <submittedName>
        <fullName evidence="1">Uncharacterized protein</fullName>
    </submittedName>
</protein>
<proteinExistence type="predicted"/>
<accession>A0ABQ1H2I8</accession>
<evidence type="ECO:0000313" key="2">
    <source>
        <dbReference type="Proteomes" id="UP000618591"/>
    </source>
</evidence>
<keyword evidence="2" id="KW-1185">Reference proteome</keyword>
<organism evidence="1 2">
    <name type="scientific">Sphingomonas psychrolutea</name>
    <dbReference type="NCBI Taxonomy" id="1259676"/>
    <lineage>
        <taxon>Bacteria</taxon>
        <taxon>Pseudomonadati</taxon>
        <taxon>Pseudomonadota</taxon>
        <taxon>Alphaproteobacteria</taxon>
        <taxon>Sphingomonadales</taxon>
        <taxon>Sphingomonadaceae</taxon>
        <taxon>Sphingomonas</taxon>
    </lineage>
</organism>